<feature type="signal peptide" evidence="1">
    <location>
        <begin position="1"/>
        <end position="23"/>
    </location>
</feature>
<proteinExistence type="predicted"/>
<dbReference type="EMBL" id="JANUCT010000026">
    <property type="protein sequence ID" value="MCS3904541.1"/>
    <property type="molecule type" value="Genomic_DNA"/>
</dbReference>
<name>A0AAE3L2G9_9GAMM</name>
<accession>A0AAE3L2G9</accession>
<protein>
    <submittedName>
        <fullName evidence="2">Uncharacterized protein</fullName>
    </submittedName>
</protein>
<feature type="chain" id="PRO_5042133925" evidence="1">
    <location>
        <begin position="24"/>
        <end position="125"/>
    </location>
</feature>
<dbReference type="RefSeq" id="WP_259057658.1">
    <property type="nucleotide sequence ID" value="NZ_JANUCT010000026.1"/>
</dbReference>
<dbReference type="AlphaFoldDB" id="A0AAE3L2G9"/>
<keyword evidence="3" id="KW-1185">Reference proteome</keyword>
<organism evidence="2 3">
    <name type="scientific">Methylohalomonas lacus</name>
    <dbReference type="NCBI Taxonomy" id="398773"/>
    <lineage>
        <taxon>Bacteria</taxon>
        <taxon>Pseudomonadati</taxon>
        <taxon>Pseudomonadota</taxon>
        <taxon>Gammaproteobacteria</taxon>
        <taxon>Methylohalomonadales</taxon>
        <taxon>Methylohalomonadaceae</taxon>
        <taxon>Methylohalomonas</taxon>
    </lineage>
</organism>
<dbReference type="InterPro" id="IPR046634">
    <property type="entry name" value="DUF6746"/>
</dbReference>
<evidence type="ECO:0000313" key="3">
    <source>
        <dbReference type="Proteomes" id="UP001204445"/>
    </source>
</evidence>
<gene>
    <name evidence="2" type="ORF">J2T55_002580</name>
</gene>
<sequence length="125" mass="13767">MKNRIHSFLFLLLVPGFAMPAMADERPDHFEGKQAETLEQAVAHFSEYNDKLATLLAQDTLSAADLGRIHELTYTLENALAKINAELSGLAPTLEEIHVASETADAETVKSRGRIYLNTATKVVK</sequence>
<evidence type="ECO:0000256" key="1">
    <source>
        <dbReference type="SAM" id="SignalP"/>
    </source>
</evidence>
<dbReference type="Proteomes" id="UP001204445">
    <property type="component" value="Unassembled WGS sequence"/>
</dbReference>
<dbReference type="Pfam" id="PF20531">
    <property type="entry name" value="DUF6746"/>
    <property type="match status" value="1"/>
</dbReference>
<comment type="caution">
    <text evidence="2">The sequence shown here is derived from an EMBL/GenBank/DDBJ whole genome shotgun (WGS) entry which is preliminary data.</text>
</comment>
<keyword evidence="1" id="KW-0732">Signal</keyword>
<evidence type="ECO:0000313" key="2">
    <source>
        <dbReference type="EMBL" id="MCS3904541.1"/>
    </source>
</evidence>
<reference evidence="2" key="1">
    <citation type="submission" date="2022-08" db="EMBL/GenBank/DDBJ databases">
        <title>Genomic Encyclopedia of Type Strains, Phase III (KMG-III): the genomes of soil and plant-associated and newly described type strains.</title>
        <authorList>
            <person name="Whitman W."/>
        </authorList>
    </citation>
    <scope>NUCLEOTIDE SEQUENCE</scope>
    <source>
        <strain evidence="2">HMT 1</strain>
    </source>
</reference>